<evidence type="ECO:0008006" key="3">
    <source>
        <dbReference type="Google" id="ProtNLM"/>
    </source>
</evidence>
<dbReference type="AlphaFoldDB" id="A0A1V1P4A8"/>
<protein>
    <recommendedName>
        <fullName evidence="3">Lipoprotein</fullName>
    </recommendedName>
</protein>
<reference evidence="2" key="1">
    <citation type="submission" date="2012-11" db="EMBL/GenBank/DDBJ databases">
        <authorList>
            <person name="Lucero-Rivera Y.E."/>
            <person name="Tovar-Ramirez D."/>
        </authorList>
    </citation>
    <scope>NUCLEOTIDE SEQUENCE [LARGE SCALE GENOMIC DNA]</scope>
    <source>
        <strain evidence="2">Araruama</strain>
    </source>
</reference>
<comment type="caution">
    <text evidence="1">The sequence shown here is derived from an EMBL/GenBank/DDBJ whole genome shotgun (WGS) entry which is preliminary data.</text>
</comment>
<name>A0A1V1P4A8_9BACT</name>
<gene>
    <name evidence="1" type="ORF">OMM_09424</name>
</gene>
<accession>A0A1V1P4A8</accession>
<dbReference type="Proteomes" id="UP000189670">
    <property type="component" value="Unassembled WGS sequence"/>
</dbReference>
<sequence length="220" mass="24692">MIRRICLVGLLVWITACTQVPYPVTYPFAKQEKMQAAQHWDVLATDVAEQINIARNQNSNVRHIPVFVQPVDQTPFGKIFHSLVTSRLIQKGVAVSPYENDALHLEYEARILQHSKRNIKSPPLLYSAVGLGITVSRSVDSKDLWDMAFPIGMIADGIRSATAGGASNEEVIISLALKHNDTFIIHRSDIYYINKSDGWHYDTDAFQKSNKGKQFQVVGQ</sequence>
<proteinExistence type="predicted"/>
<evidence type="ECO:0000313" key="1">
    <source>
        <dbReference type="EMBL" id="ETR69633.1"/>
    </source>
</evidence>
<evidence type="ECO:0000313" key="2">
    <source>
        <dbReference type="Proteomes" id="UP000189670"/>
    </source>
</evidence>
<dbReference type="PROSITE" id="PS51257">
    <property type="entry name" value="PROKAR_LIPOPROTEIN"/>
    <property type="match status" value="1"/>
</dbReference>
<dbReference type="EMBL" id="ATBP01000596">
    <property type="protein sequence ID" value="ETR69633.1"/>
    <property type="molecule type" value="Genomic_DNA"/>
</dbReference>
<organism evidence="1 2">
    <name type="scientific">Candidatus Magnetoglobus multicellularis str. Araruama</name>
    <dbReference type="NCBI Taxonomy" id="890399"/>
    <lineage>
        <taxon>Bacteria</taxon>
        <taxon>Pseudomonadati</taxon>
        <taxon>Thermodesulfobacteriota</taxon>
        <taxon>Desulfobacteria</taxon>
        <taxon>Desulfobacterales</taxon>
        <taxon>Desulfobacteraceae</taxon>
        <taxon>Candidatus Magnetoglobus</taxon>
    </lineage>
</organism>